<organism evidence="1 2">
    <name type="scientific">Portunus trituberculatus</name>
    <name type="common">Swimming crab</name>
    <name type="synonym">Neptunus trituberculatus</name>
    <dbReference type="NCBI Taxonomy" id="210409"/>
    <lineage>
        <taxon>Eukaryota</taxon>
        <taxon>Metazoa</taxon>
        <taxon>Ecdysozoa</taxon>
        <taxon>Arthropoda</taxon>
        <taxon>Crustacea</taxon>
        <taxon>Multicrustacea</taxon>
        <taxon>Malacostraca</taxon>
        <taxon>Eumalacostraca</taxon>
        <taxon>Eucarida</taxon>
        <taxon>Decapoda</taxon>
        <taxon>Pleocyemata</taxon>
        <taxon>Brachyura</taxon>
        <taxon>Eubrachyura</taxon>
        <taxon>Portunoidea</taxon>
        <taxon>Portunidae</taxon>
        <taxon>Portuninae</taxon>
        <taxon>Portunus</taxon>
    </lineage>
</organism>
<dbReference type="Proteomes" id="UP000324222">
    <property type="component" value="Unassembled WGS sequence"/>
</dbReference>
<dbReference type="AlphaFoldDB" id="A0A5B7GA20"/>
<proteinExistence type="predicted"/>
<dbReference type="EMBL" id="VSRR010012234">
    <property type="protein sequence ID" value="MPC54275.1"/>
    <property type="molecule type" value="Genomic_DNA"/>
</dbReference>
<comment type="caution">
    <text evidence="1">The sequence shown here is derived from an EMBL/GenBank/DDBJ whole genome shotgun (WGS) entry which is preliminary data.</text>
</comment>
<protein>
    <submittedName>
        <fullName evidence="1">Uncharacterized protein</fullName>
    </submittedName>
</protein>
<keyword evidence="2" id="KW-1185">Reference proteome</keyword>
<evidence type="ECO:0000313" key="2">
    <source>
        <dbReference type="Proteomes" id="UP000324222"/>
    </source>
</evidence>
<accession>A0A5B7GA20</accession>
<gene>
    <name evidence="1" type="ORF">E2C01_048185</name>
</gene>
<name>A0A5B7GA20_PORTR</name>
<sequence length="106" mass="11683">MTPVTRVAAGSNVPCDETATHLEYKQDKQGYRVEGTCSQTPSVKRTAENEGQLPFCFTNFRVFSLGIVIKLKSQEKISSTCQLPDVTKSRQNTALSTLWSQLAGAR</sequence>
<reference evidence="1 2" key="1">
    <citation type="submission" date="2019-05" db="EMBL/GenBank/DDBJ databases">
        <title>Another draft genome of Portunus trituberculatus and its Hox gene families provides insights of decapod evolution.</title>
        <authorList>
            <person name="Jeong J.-H."/>
            <person name="Song I."/>
            <person name="Kim S."/>
            <person name="Choi T."/>
            <person name="Kim D."/>
            <person name="Ryu S."/>
            <person name="Kim W."/>
        </authorList>
    </citation>
    <scope>NUCLEOTIDE SEQUENCE [LARGE SCALE GENOMIC DNA]</scope>
    <source>
        <tissue evidence="1">Muscle</tissue>
    </source>
</reference>
<evidence type="ECO:0000313" key="1">
    <source>
        <dbReference type="EMBL" id="MPC54275.1"/>
    </source>
</evidence>